<protein>
    <recommendedName>
        <fullName evidence="1">DUF6273 domain-containing protein</fullName>
    </recommendedName>
</protein>
<proteinExistence type="predicted"/>
<dbReference type="InterPro" id="IPR046240">
    <property type="entry name" value="DUF6273"/>
</dbReference>
<name>A0A8S5NYE3_9CAUD</name>
<reference evidence="2" key="1">
    <citation type="journal article" date="2021" name="Proc. Natl. Acad. Sci. U.S.A.">
        <title>A Catalog of Tens of Thousands of Viruses from Human Metagenomes Reveals Hidden Associations with Chronic Diseases.</title>
        <authorList>
            <person name="Tisza M.J."/>
            <person name="Buck C.B."/>
        </authorList>
    </citation>
    <scope>NUCLEOTIDE SEQUENCE</scope>
    <source>
        <strain evidence="2">Ct7Q419</strain>
    </source>
</reference>
<evidence type="ECO:0000259" key="1">
    <source>
        <dbReference type="Pfam" id="PF19789"/>
    </source>
</evidence>
<organism evidence="2">
    <name type="scientific">Myoviridae sp. ct7Q419</name>
    <dbReference type="NCBI Taxonomy" id="2825038"/>
    <lineage>
        <taxon>Viruses</taxon>
        <taxon>Duplodnaviria</taxon>
        <taxon>Heunggongvirae</taxon>
        <taxon>Uroviricota</taxon>
        <taxon>Caudoviricetes</taxon>
    </lineage>
</organism>
<evidence type="ECO:0000313" key="2">
    <source>
        <dbReference type="EMBL" id="DAD99830.1"/>
    </source>
</evidence>
<feature type="domain" description="DUF6273" evidence="1">
    <location>
        <begin position="22"/>
        <end position="63"/>
    </location>
</feature>
<sequence length="141" mass="15974">MKIYGCISVKPVGWESFASLCSTAWWWERSPNYNNSNNFCIVNTNGNANNNNARNSNGVAPDFVNQKWSGSIVVAQRVNYDPYERRNTSRDESPKLPFDILTRTPPESPCVHGGRCILPRFMCHELSRLDDALQDICTEGE</sequence>
<dbReference type="EMBL" id="BK015294">
    <property type="protein sequence ID" value="DAD99830.1"/>
    <property type="molecule type" value="Genomic_DNA"/>
</dbReference>
<dbReference type="Pfam" id="PF19789">
    <property type="entry name" value="DUF6273"/>
    <property type="match status" value="1"/>
</dbReference>
<accession>A0A8S5NYE3</accession>